<feature type="region of interest" description="Disordered" evidence="1">
    <location>
        <begin position="92"/>
        <end position="112"/>
    </location>
</feature>
<feature type="signal peptide" evidence="2">
    <location>
        <begin position="1"/>
        <end position="21"/>
    </location>
</feature>
<feature type="compositionally biased region" description="Low complexity" evidence="1">
    <location>
        <begin position="97"/>
        <end position="112"/>
    </location>
</feature>
<dbReference type="RefSeq" id="XP_012768131.1">
    <property type="nucleotide sequence ID" value="XM_012912677.1"/>
</dbReference>
<gene>
    <name evidence="3" type="ORF">BBBOND_0210930</name>
</gene>
<name>A0A061DD46_BABBI</name>
<sequence length="112" mass="11632">MKGVLALAGAVSIALMRVAGAAYTTEMALCTDMCPTSTLVADDGAGISRCFDACKRLIHRVKYGDVLDNLKIDDHVSAPKDSPLKRIRKVLAKKKTGGSTSSAGSSGSESDS</sequence>
<keyword evidence="4" id="KW-1185">Reference proteome</keyword>
<evidence type="ECO:0000313" key="3">
    <source>
        <dbReference type="EMBL" id="CDR95945.1"/>
    </source>
</evidence>
<reference evidence="4" key="1">
    <citation type="submission" date="2014-06" db="EMBL/GenBank/DDBJ databases">
        <authorList>
            <person name="Aslett M."/>
            <person name="De Silva N."/>
        </authorList>
    </citation>
    <scope>NUCLEOTIDE SEQUENCE [LARGE SCALE GENOMIC DNA]</scope>
    <source>
        <strain evidence="4">Bond</strain>
    </source>
</reference>
<protein>
    <recommendedName>
        <fullName evidence="5">Secreted protein</fullName>
    </recommendedName>
</protein>
<dbReference type="KEGG" id="bbig:BBBOND_0210930"/>
<dbReference type="OrthoDB" id="365841at2759"/>
<proteinExistence type="predicted"/>
<evidence type="ECO:0000313" key="4">
    <source>
        <dbReference type="Proteomes" id="UP000033188"/>
    </source>
</evidence>
<dbReference type="GeneID" id="24564486"/>
<dbReference type="Proteomes" id="UP000033188">
    <property type="component" value="Chromosome 2"/>
</dbReference>
<dbReference type="AlphaFoldDB" id="A0A061DD46"/>
<dbReference type="EMBL" id="LK391708">
    <property type="protein sequence ID" value="CDR95945.1"/>
    <property type="molecule type" value="Genomic_DNA"/>
</dbReference>
<keyword evidence="2" id="KW-0732">Signal</keyword>
<organism evidence="3 4">
    <name type="scientific">Babesia bigemina</name>
    <dbReference type="NCBI Taxonomy" id="5866"/>
    <lineage>
        <taxon>Eukaryota</taxon>
        <taxon>Sar</taxon>
        <taxon>Alveolata</taxon>
        <taxon>Apicomplexa</taxon>
        <taxon>Aconoidasida</taxon>
        <taxon>Piroplasmida</taxon>
        <taxon>Babesiidae</taxon>
        <taxon>Babesia</taxon>
    </lineage>
</organism>
<accession>A0A061DD46</accession>
<dbReference type="VEuPathDB" id="PiroplasmaDB:BBBOND_0210930"/>
<evidence type="ECO:0008006" key="5">
    <source>
        <dbReference type="Google" id="ProtNLM"/>
    </source>
</evidence>
<feature type="chain" id="PRO_5001595711" description="Secreted protein" evidence="2">
    <location>
        <begin position="22"/>
        <end position="112"/>
    </location>
</feature>
<evidence type="ECO:0000256" key="2">
    <source>
        <dbReference type="SAM" id="SignalP"/>
    </source>
</evidence>
<evidence type="ECO:0000256" key="1">
    <source>
        <dbReference type="SAM" id="MobiDB-lite"/>
    </source>
</evidence>